<dbReference type="PANTHER" id="PTHR43852">
    <property type="entry name" value="NUCLEOTIDYLTRANSFERASE"/>
    <property type="match status" value="1"/>
</dbReference>
<dbReference type="InterPro" id="IPR043519">
    <property type="entry name" value="NT_sf"/>
</dbReference>
<dbReference type="SUPFAM" id="SSF81301">
    <property type="entry name" value="Nucleotidyltransferase"/>
    <property type="match status" value="1"/>
</dbReference>
<organism evidence="2 3">
    <name type="scientific">Candidatus Desulfaltia bathyphila</name>
    <dbReference type="NCBI Taxonomy" id="2841697"/>
    <lineage>
        <taxon>Bacteria</taxon>
        <taxon>Pseudomonadati</taxon>
        <taxon>Thermodesulfobacteriota</taxon>
        <taxon>Desulfobacteria</taxon>
        <taxon>Desulfobacterales</taxon>
        <taxon>Desulfobacterales incertae sedis</taxon>
        <taxon>Candidatus Desulfaltia</taxon>
    </lineage>
</organism>
<reference evidence="2 3" key="1">
    <citation type="submission" date="2020-08" db="EMBL/GenBank/DDBJ databases">
        <title>Bridging the membrane lipid divide: bacteria of the FCB group superphylum have the potential to synthesize archaeal ether lipids.</title>
        <authorList>
            <person name="Villanueva L."/>
            <person name="Von Meijenfeldt F.A.B."/>
            <person name="Westbye A.B."/>
            <person name="Yadav S."/>
            <person name="Hopmans E.C."/>
            <person name="Dutilh B.E."/>
            <person name="Sinninghe Damste J.S."/>
        </authorList>
    </citation>
    <scope>NUCLEOTIDE SEQUENCE [LARGE SCALE GENOMIC DNA]</scope>
    <source>
        <strain evidence="2">NIOZ-UU82</strain>
    </source>
</reference>
<dbReference type="InterPro" id="IPR041633">
    <property type="entry name" value="Polbeta"/>
</dbReference>
<gene>
    <name evidence="2" type="ORF">H8E80_04575</name>
</gene>
<evidence type="ECO:0000313" key="3">
    <source>
        <dbReference type="Proteomes" id="UP000603545"/>
    </source>
</evidence>
<dbReference type="InterPro" id="IPR052930">
    <property type="entry name" value="TA_antitoxin_MntA"/>
</dbReference>
<comment type="caution">
    <text evidence="2">The sequence shown here is derived from an EMBL/GenBank/DDBJ whole genome shotgun (WGS) entry which is preliminary data.</text>
</comment>
<dbReference type="Pfam" id="PF18765">
    <property type="entry name" value="Polbeta"/>
    <property type="match status" value="1"/>
</dbReference>
<sequence length="135" mass="16026">MCNRLEENIRAYFKSKKEVIAVYLFGSYAVGKERHLSDIDIGILLYSRDRDFDCEKRNDYMVELSRILRKDIHPVILNSASEELLRQIFLKGKCIQVNDSRKLAEYKMVMYTRIAEFAYYRNRVQSGLIRKIMEG</sequence>
<protein>
    <submittedName>
        <fullName evidence="2">Nucleotidyltransferase domain-containing protein</fullName>
    </submittedName>
</protein>
<evidence type="ECO:0000313" key="2">
    <source>
        <dbReference type="EMBL" id="MBC8199305.1"/>
    </source>
</evidence>
<dbReference type="EMBL" id="JACNLL010000046">
    <property type="protein sequence ID" value="MBC8199305.1"/>
    <property type="molecule type" value="Genomic_DNA"/>
</dbReference>
<evidence type="ECO:0000259" key="1">
    <source>
        <dbReference type="Pfam" id="PF18765"/>
    </source>
</evidence>
<accession>A0A8J6TBN4</accession>
<name>A0A8J6TBN4_9BACT</name>
<dbReference type="AlphaFoldDB" id="A0A8J6TBN4"/>
<dbReference type="Proteomes" id="UP000603545">
    <property type="component" value="Unassembled WGS sequence"/>
</dbReference>
<dbReference type="NCBIfam" id="NF047752">
    <property type="entry name" value="MntA_antitoxin"/>
    <property type="match status" value="1"/>
</dbReference>
<dbReference type="PANTHER" id="PTHR43852:SF3">
    <property type="entry name" value="NUCLEOTIDYLTRANSFERASE"/>
    <property type="match status" value="1"/>
</dbReference>
<dbReference type="Gene3D" id="3.30.460.10">
    <property type="entry name" value="Beta Polymerase, domain 2"/>
    <property type="match status" value="1"/>
</dbReference>
<feature type="domain" description="Polymerase beta nucleotidyltransferase" evidence="1">
    <location>
        <begin position="7"/>
        <end position="99"/>
    </location>
</feature>
<proteinExistence type="predicted"/>
<dbReference type="CDD" id="cd05403">
    <property type="entry name" value="NT_KNTase_like"/>
    <property type="match status" value="1"/>
</dbReference>